<protein>
    <submittedName>
        <fullName evidence="1">Uncharacterized protein</fullName>
    </submittedName>
</protein>
<accession>A0A5B9IRN7</accession>
<organism evidence="1">
    <name type="scientific">Cafileria marina</name>
    <dbReference type="NCBI Taxonomy" id="2557541"/>
    <lineage>
        <taxon>Eukaryota</taxon>
        <taxon>Sar</taxon>
        <taxon>Stramenopiles</taxon>
        <taxon>Bigyra</taxon>
        <taxon>Opalozoa</taxon>
        <taxon>Bicosoecida</taxon>
        <taxon>Cafileria</taxon>
    </lineage>
</organism>
<dbReference type="RefSeq" id="YP_009688852.1">
    <property type="nucleotide sequence ID" value="NC_044635.1"/>
</dbReference>
<dbReference type="AlphaFoldDB" id="A0A5B9IRN7"/>
<dbReference type="GeneID" id="41791396"/>
<gene>
    <name evidence="1" type="primary">orf197</name>
</gene>
<evidence type="ECO:0000313" key="1">
    <source>
        <dbReference type="EMBL" id="QEF30276.1"/>
    </source>
</evidence>
<name>A0A5B9IRN7_9STRA</name>
<dbReference type="EMBL" id="MK702077">
    <property type="protein sequence ID" value="QEF30276.1"/>
    <property type="molecule type" value="Genomic_DNA"/>
</dbReference>
<keyword evidence="1" id="KW-0496">Mitochondrion</keyword>
<geneLocation type="mitochondrion" evidence="1"/>
<sequence>MSQYSKLVDTLNFNLNIYTKNKTLNDQKDFVNFFFKKGLKKKSINLLNQFAWKNTRKLNNKKYHNLNLLMKYNTFFIDNKNSNKKWKKNSLLKVVPIKLNIQKKKKIYNIINEFKHKKVNDNFLNIYTKNIINFDKDFWKKQFINYHQPLCSRLQQQSKYKKTRQDFIKNMKNKLKYKKVYDLNELQHKLKSNPLNN</sequence>
<reference evidence="1" key="1">
    <citation type="journal article" date="2019" name="Microorganisms">
        <title>Morphology, Ultrastructure, and Mitochondrial Genome of the Marine Non-Photosynthetic Bicosoecid Cafileria marina Gen. et sp. nov.</title>
        <authorList>
            <person name="Jirsova D."/>
            <person name="Fussy Z."/>
            <person name="Richtova J."/>
            <person name="Gruber A."/>
            <person name="Obornik M."/>
        </authorList>
    </citation>
    <scope>NUCLEOTIDE SEQUENCE</scope>
    <source>
        <strain evidence="1">Kf007</strain>
    </source>
</reference>
<proteinExistence type="predicted"/>